<organism evidence="1 2">
    <name type="scientific">Paramecium sonneborni</name>
    <dbReference type="NCBI Taxonomy" id="65129"/>
    <lineage>
        <taxon>Eukaryota</taxon>
        <taxon>Sar</taxon>
        <taxon>Alveolata</taxon>
        <taxon>Ciliophora</taxon>
        <taxon>Intramacronucleata</taxon>
        <taxon>Oligohymenophorea</taxon>
        <taxon>Peniculida</taxon>
        <taxon>Parameciidae</taxon>
        <taxon>Paramecium</taxon>
    </lineage>
</organism>
<dbReference type="Proteomes" id="UP000692954">
    <property type="component" value="Unassembled WGS sequence"/>
</dbReference>
<sequence>MLGFLNKGKVRDIEVDSQIIEGKLPIIVFSYGLGGLKDHYSVIYKELAINVYVIHQYKVEEASLENALGQQILNKVKMIKHQQLNDRVNKFQLSFVYVYQQKNINLNKIIGAGHSFGAAIIKELPQTLYYLIDDFTILRRHFQYLINMKHLDLEKKMKLCKDTVLFLMHNNQNQLL</sequence>
<evidence type="ECO:0000313" key="2">
    <source>
        <dbReference type="Proteomes" id="UP000692954"/>
    </source>
</evidence>
<dbReference type="OrthoDB" id="2363873at2759"/>
<reference evidence="1" key="1">
    <citation type="submission" date="2021-01" db="EMBL/GenBank/DDBJ databases">
        <authorList>
            <consortium name="Genoscope - CEA"/>
            <person name="William W."/>
        </authorList>
    </citation>
    <scope>NUCLEOTIDE SEQUENCE</scope>
</reference>
<protein>
    <submittedName>
        <fullName evidence="1">Uncharacterized protein</fullName>
    </submittedName>
</protein>
<evidence type="ECO:0000313" key="1">
    <source>
        <dbReference type="EMBL" id="CAD8117193.1"/>
    </source>
</evidence>
<dbReference type="EMBL" id="CAJJDN010000113">
    <property type="protein sequence ID" value="CAD8117193.1"/>
    <property type="molecule type" value="Genomic_DNA"/>
</dbReference>
<gene>
    <name evidence="1" type="ORF">PSON_ATCC_30995.1.T1130063</name>
</gene>
<dbReference type="AlphaFoldDB" id="A0A8S1QN55"/>
<proteinExistence type="predicted"/>
<name>A0A8S1QN55_9CILI</name>
<dbReference type="Pfam" id="PF03403">
    <property type="entry name" value="PAF-AH_p_II"/>
    <property type="match status" value="1"/>
</dbReference>
<accession>A0A8S1QN55</accession>
<keyword evidence="2" id="KW-1185">Reference proteome</keyword>
<comment type="caution">
    <text evidence="1">The sequence shown here is derived from an EMBL/GenBank/DDBJ whole genome shotgun (WGS) entry which is preliminary data.</text>
</comment>